<reference evidence="6" key="1">
    <citation type="submission" date="2023-03" db="EMBL/GenBank/DDBJ databases">
        <title>Stygiobacter electus gen. nov., sp. nov., facultatively anaerobic thermotolerant bacterium of the class Ignavibacteria from a well of Yessentuki mineral water deposit.</title>
        <authorList>
            <person name="Podosokorskaya O.A."/>
            <person name="Elcheninov A.G."/>
            <person name="Petrova N.F."/>
            <person name="Zavarzina D.G."/>
            <person name="Kublanov I.V."/>
            <person name="Merkel A.Y."/>
        </authorList>
    </citation>
    <scope>NUCLEOTIDE SEQUENCE</scope>
    <source>
        <strain evidence="6">09-Me</strain>
    </source>
</reference>
<sequence length="1008" mass="114120">MSSSLEKNKYWKSLEELNNSPESIKAKHDEFLEGVVDKFDSSKLSGMSRRKFLAVLSASAAIATTACTDYRDKGEIIPYNKRPEEILPGETNYYASTCTDCSLACGILIKTREGRPIKIDGNPDHPINKGKICAKGQASILSLYDPERLKEPKFGNQNITWEEADSKIITALNNAVQNGKQIAFFTEKLFSPTTKKVIDEFVKKYPTAKVYSYSLISDKNRRDAWFETYGSSDLPSIKWNEAEIILSLDSDFLGVEGNFIENMRLFSEKREVVKKLDLNRLYVAEGRLSATGMMADYRIRVAPNQQLEFIYSIINELSNANVITVNSIIKSLVSNYSIEKFGSKEKINNLLKDLSSNKGKSIIYAGDTLSKEVHIAVNYLNELLGASNLYDWKNINTNSQLSSSKEIEELISNINSKNVEVVIHFDSNPVYTLPSSFGYKEALKNVSTVITLTESENETSVAGNFTLPINHMLESWGDASTRNNIYSTQQPVINPIFNSRQKESIILTWINQKYDVNNFKDFLYNNFNEIIYKRLKPLVDLKLFWQTTLHDGVVKLEGSSTPKVFNVSSLTKLRMPASSNKFTLHLTESFLIGDGRFANNGWLQETPHPVTKVTWDNYAAISPKFAKELNVEMNDLIEISHNDKSVSLPVLVQPGMSDTTINVELGYGRTNAGDVGNEVGFNLIPLIGKDLSLIIENVSVKKVEGKYKLASTQEHHSLDDTFVKDLHRVRKIIQEGTLKEYRKNPKFFHEQEDELVSITREHEYKGVKWAMAIDLNKCTSCSACITSCNVENNIPVVGKDQVLVGREMQWMRIDRYYSGTSEDPIVSNQPMLCQHCDNAPCENVCPVNATNHSEDGLNQMVYNRCVGTRYCSNNCPYKVRRYNFFNFRDHFEDAYYENNLTSMLNNPEVTVRSRGVMEKCTFCIQRIMEVRSNAIRDGKPLNGNDVKTACQVACPTNAISFGDANDINSEIAKLRKHELSYHVLEELNVKPNVTYIAKLRNTHSEDLI</sequence>
<keyword evidence="1" id="KW-0479">Metal-binding</keyword>
<keyword evidence="7" id="KW-1185">Reference proteome</keyword>
<dbReference type="PANTHER" id="PTHR42783:SF3">
    <property type="entry name" value="GLUTAMATE SYNTHASE [NADPH] SMALL CHAIN-RELATED"/>
    <property type="match status" value="1"/>
</dbReference>
<dbReference type="Pfam" id="PF04879">
    <property type="entry name" value="Molybdop_Fe4S4"/>
    <property type="match status" value="1"/>
</dbReference>
<gene>
    <name evidence="6" type="ORF">P0M35_09615</name>
</gene>
<dbReference type="Gene3D" id="3.30.70.20">
    <property type="match status" value="2"/>
</dbReference>
<dbReference type="PROSITE" id="PS51669">
    <property type="entry name" value="4FE4S_MOW_BIS_MGD"/>
    <property type="match status" value="1"/>
</dbReference>
<feature type="domain" description="4Fe-4S Mo/W bis-MGD-type" evidence="5">
    <location>
        <begin position="91"/>
        <end position="147"/>
    </location>
</feature>
<dbReference type="SUPFAM" id="SSF53706">
    <property type="entry name" value="Formate dehydrogenase/DMSO reductase, domains 1-3"/>
    <property type="match status" value="1"/>
</dbReference>
<evidence type="ECO:0000256" key="3">
    <source>
        <dbReference type="ARBA" id="ARBA00023014"/>
    </source>
</evidence>
<proteinExistence type="predicted"/>
<dbReference type="Gene3D" id="3.40.228.10">
    <property type="entry name" value="Dimethylsulfoxide Reductase, domain 2"/>
    <property type="match status" value="1"/>
</dbReference>
<dbReference type="GO" id="GO:0016491">
    <property type="term" value="F:oxidoreductase activity"/>
    <property type="evidence" value="ECO:0007669"/>
    <property type="project" value="InterPro"/>
</dbReference>
<dbReference type="EMBL" id="JARGDL010000013">
    <property type="protein sequence ID" value="MDF1612408.1"/>
    <property type="molecule type" value="Genomic_DNA"/>
</dbReference>
<dbReference type="PROSITE" id="PS51379">
    <property type="entry name" value="4FE4S_FER_2"/>
    <property type="match status" value="2"/>
</dbReference>
<dbReference type="CDD" id="cd02784">
    <property type="entry name" value="MopB_CT_PHLH"/>
    <property type="match status" value="1"/>
</dbReference>
<dbReference type="Pfam" id="PF13247">
    <property type="entry name" value="Fer4_11"/>
    <property type="match status" value="1"/>
</dbReference>
<evidence type="ECO:0000256" key="2">
    <source>
        <dbReference type="ARBA" id="ARBA00023004"/>
    </source>
</evidence>
<dbReference type="Gene3D" id="3.30.2070.10">
    <property type="entry name" value="Formate dehydrogenase/DMSO reductase"/>
    <property type="match status" value="1"/>
</dbReference>
<organism evidence="6 7">
    <name type="scientific">Stygiobacter electus</name>
    <dbReference type="NCBI Taxonomy" id="3032292"/>
    <lineage>
        <taxon>Bacteria</taxon>
        <taxon>Pseudomonadati</taxon>
        <taxon>Ignavibacteriota</taxon>
        <taxon>Ignavibacteria</taxon>
        <taxon>Ignavibacteriales</taxon>
        <taxon>Melioribacteraceae</taxon>
        <taxon>Stygiobacter</taxon>
    </lineage>
</organism>
<accession>A0AAE3TEL7</accession>
<dbReference type="PANTHER" id="PTHR42783">
    <property type="entry name" value="GLUTAMATE SYNTHASE [NADPH] SMALL CHAIN"/>
    <property type="match status" value="1"/>
</dbReference>
<dbReference type="Proteomes" id="UP001221302">
    <property type="component" value="Unassembled WGS sequence"/>
</dbReference>
<dbReference type="CDD" id="cd10551">
    <property type="entry name" value="PsrB"/>
    <property type="match status" value="1"/>
</dbReference>
<evidence type="ECO:0000313" key="6">
    <source>
        <dbReference type="EMBL" id="MDF1612408.1"/>
    </source>
</evidence>
<dbReference type="SUPFAM" id="SSF50692">
    <property type="entry name" value="ADC-like"/>
    <property type="match status" value="1"/>
</dbReference>
<dbReference type="InterPro" id="IPR030948">
    <property type="entry name" value="TAT_var_transloc_signal_dom"/>
</dbReference>
<dbReference type="Gene3D" id="2.40.40.20">
    <property type="match status" value="1"/>
</dbReference>
<feature type="domain" description="4Fe-4S ferredoxin-type" evidence="4">
    <location>
        <begin position="769"/>
        <end position="799"/>
    </location>
</feature>
<keyword evidence="3" id="KW-0411">Iron-sulfur</keyword>
<dbReference type="Gene3D" id="2.20.25.90">
    <property type="entry name" value="ADC-like domains"/>
    <property type="match status" value="1"/>
</dbReference>
<dbReference type="InterPro" id="IPR009010">
    <property type="entry name" value="Asp_de-COase-like_dom_sf"/>
</dbReference>
<dbReference type="RefSeq" id="WP_321536179.1">
    <property type="nucleotide sequence ID" value="NZ_JARGDL010000013.1"/>
</dbReference>
<dbReference type="GO" id="GO:0051536">
    <property type="term" value="F:iron-sulfur cluster binding"/>
    <property type="evidence" value="ECO:0007669"/>
    <property type="project" value="UniProtKB-KW"/>
</dbReference>
<evidence type="ECO:0000313" key="7">
    <source>
        <dbReference type="Proteomes" id="UP001221302"/>
    </source>
</evidence>
<dbReference type="SMART" id="SM00926">
    <property type="entry name" value="Molybdop_Fe4S4"/>
    <property type="match status" value="1"/>
</dbReference>
<dbReference type="NCBIfam" id="TIGR04519">
    <property type="entry name" value="MoCo_extend_TAT"/>
    <property type="match status" value="1"/>
</dbReference>
<evidence type="ECO:0000259" key="4">
    <source>
        <dbReference type="PROSITE" id="PS51379"/>
    </source>
</evidence>
<comment type="caution">
    <text evidence="6">The sequence shown here is derived from an EMBL/GenBank/DDBJ whole genome shotgun (WGS) entry which is preliminary data.</text>
</comment>
<feature type="domain" description="4Fe-4S ferredoxin-type" evidence="4">
    <location>
        <begin position="822"/>
        <end position="855"/>
    </location>
</feature>
<dbReference type="GO" id="GO:0046872">
    <property type="term" value="F:metal ion binding"/>
    <property type="evidence" value="ECO:0007669"/>
    <property type="project" value="UniProtKB-KW"/>
</dbReference>
<dbReference type="InterPro" id="IPR006963">
    <property type="entry name" value="Mopterin_OxRdtase_4Fe-4S_dom"/>
</dbReference>
<keyword evidence="2" id="KW-0408">Iron</keyword>
<dbReference type="SUPFAM" id="SSF54862">
    <property type="entry name" value="4Fe-4S ferredoxins"/>
    <property type="match status" value="1"/>
</dbReference>
<dbReference type="InterPro" id="IPR017896">
    <property type="entry name" value="4Fe4S_Fe-S-bd"/>
</dbReference>
<evidence type="ECO:0000256" key="1">
    <source>
        <dbReference type="ARBA" id="ARBA00022723"/>
    </source>
</evidence>
<name>A0AAE3TEL7_9BACT</name>
<dbReference type="Gene3D" id="3.40.50.740">
    <property type="match status" value="1"/>
</dbReference>
<dbReference type="AlphaFoldDB" id="A0AAE3TEL7"/>
<evidence type="ECO:0000259" key="5">
    <source>
        <dbReference type="PROSITE" id="PS51669"/>
    </source>
</evidence>
<protein>
    <submittedName>
        <fullName evidence="6">TAT-variant-translocated molybdopterin oxidoreductase</fullName>
    </submittedName>
</protein>